<keyword evidence="1" id="KW-1133">Transmembrane helix</keyword>
<sequence length="150" mass="16412">MLVFTNFVFVVSGFVLGIAFASATICIAVAVFNRSKIALFHALCSIFFTCSYISVNYFQTNTGVPCFQRAPVVGFFHVAQVLAFQTALWFRVKAAFVVPNYKDSLFKRQSVGLFLCFLQIVIVTQATVLSVLYATSGIAASALCGNTYNL</sequence>
<gene>
    <name evidence="2" type="ORF">ROZALSC1DRAFT_22947</name>
</gene>
<dbReference type="EMBL" id="ML005383">
    <property type="protein sequence ID" value="RKP18728.1"/>
    <property type="molecule type" value="Genomic_DNA"/>
</dbReference>
<feature type="transmembrane region" description="Helical" evidence="1">
    <location>
        <begin position="6"/>
        <end position="32"/>
    </location>
</feature>
<name>A0A4P9YHI4_ROZAC</name>
<reference evidence="3" key="1">
    <citation type="journal article" date="2018" name="Nat. Microbiol.">
        <title>Leveraging single-cell genomics to expand the fungal tree of life.</title>
        <authorList>
            <person name="Ahrendt S.R."/>
            <person name="Quandt C.A."/>
            <person name="Ciobanu D."/>
            <person name="Clum A."/>
            <person name="Salamov A."/>
            <person name="Andreopoulos B."/>
            <person name="Cheng J.F."/>
            <person name="Woyke T."/>
            <person name="Pelin A."/>
            <person name="Henrissat B."/>
            <person name="Reynolds N.K."/>
            <person name="Benny G.L."/>
            <person name="Smith M.E."/>
            <person name="James T.Y."/>
            <person name="Grigoriev I.V."/>
        </authorList>
    </citation>
    <scope>NUCLEOTIDE SEQUENCE [LARGE SCALE GENOMIC DNA]</scope>
    <source>
        <strain evidence="3">CSF55</strain>
    </source>
</reference>
<feature type="transmembrane region" description="Helical" evidence="1">
    <location>
        <begin position="39"/>
        <end position="58"/>
    </location>
</feature>
<feature type="transmembrane region" description="Helical" evidence="1">
    <location>
        <begin position="70"/>
        <end position="90"/>
    </location>
</feature>
<organism evidence="2 3">
    <name type="scientific">Rozella allomycis (strain CSF55)</name>
    <dbReference type="NCBI Taxonomy" id="988480"/>
    <lineage>
        <taxon>Eukaryota</taxon>
        <taxon>Fungi</taxon>
        <taxon>Fungi incertae sedis</taxon>
        <taxon>Cryptomycota</taxon>
        <taxon>Cryptomycota incertae sedis</taxon>
        <taxon>Rozella</taxon>
    </lineage>
</organism>
<accession>A0A4P9YHI4</accession>
<feature type="non-terminal residue" evidence="2">
    <location>
        <position position="150"/>
    </location>
</feature>
<dbReference type="Proteomes" id="UP000281549">
    <property type="component" value="Unassembled WGS sequence"/>
</dbReference>
<evidence type="ECO:0000256" key="1">
    <source>
        <dbReference type="SAM" id="Phobius"/>
    </source>
</evidence>
<protein>
    <submittedName>
        <fullName evidence="2">Uncharacterized protein</fullName>
    </submittedName>
</protein>
<evidence type="ECO:0000313" key="2">
    <source>
        <dbReference type="EMBL" id="RKP18728.1"/>
    </source>
</evidence>
<dbReference type="AlphaFoldDB" id="A0A4P9YHI4"/>
<keyword evidence="1" id="KW-0472">Membrane</keyword>
<keyword evidence="1" id="KW-0812">Transmembrane</keyword>
<evidence type="ECO:0000313" key="3">
    <source>
        <dbReference type="Proteomes" id="UP000281549"/>
    </source>
</evidence>
<feature type="transmembrane region" description="Helical" evidence="1">
    <location>
        <begin position="111"/>
        <end position="133"/>
    </location>
</feature>
<proteinExistence type="predicted"/>